<dbReference type="STRING" id="498211.CJA_3583"/>
<dbReference type="InterPro" id="IPR036779">
    <property type="entry name" value="LysM_dom_sf"/>
</dbReference>
<proteinExistence type="predicted"/>
<gene>
    <name evidence="2" type="ordered locus">CJA_3583</name>
</gene>
<dbReference type="Pfam" id="PF01476">
    <property type="entry name" value="LysM"/>
    <property type="match status" value="1"/>
</dbReference>
<dbReference type="PANTHER" id="PTHR34700">
    <property type="entry name" value="POTASSIUM BINDING PROTEIN KBP"/>
    <property type="match status" value="1"/>
</dbReference>
<dbReference type="AlphaFoldDB" id="B3PGY8"/>
<protein>
    <submittedName>
        <fullName evidence="2">LysM domain protein</fullName>
    </submittedName>
</protein>
<name>B3PGY8_CELJU</name>
<organism evidence="2 3">
    <name type="scientific">Cellvibrio japonicus (strain Ueda107)</name>
    <name type="common">Pseudomonas fluorescens subsp. cellulosa</name>
    <dbReference type="NCBI Taxonomy" id="498211"/>
    <lineage>
        <taxon>Bacteria</taxon>
        <taxon>Pseudomonadati</taxon>
        <taxon>Pseudomonadota</taxon>
        <taxon>Gammaproteobacteria</taxon>
        <taxon>Cellvibrionales</taxon>
        <taxon>Cellvibrionaceae</taxon>
        <taxon>Cellvibrio</taxon>
    </lineage>
</organism>
<feature type="domain" description="LysM" evidence="1">
    <location>
        <begin position="60"/>
        <end position="108"/>
    </location>
</feature>
<dbReference type="InterPro" id="IPR052196">
    <property type="entry name" value="Bact_Kbp"/>
</dbReference>
<dbReference type="KEGG" id="cja:CJA_3583"/>
<reference evidence="2 3" key="1">
    <citation type="journal article" date="2008" name="J. Bacteriol.">
        <title>Insights into plant cell wall degradation from the genome sequence of the soil bacterium Cellvibrio japonicus.</title>
        <authorList>
            <person name="Deboy R.T."/>
            <person name="Mongodin E.F."/>
            <person name="Fouts D.E."/>
            <person name="Tailford L.E."/>
            <person name="Khouri H."/>
            <person name="Emerson J.B."/>
            <person name="Mohamoud Y."/>
            <person name="Watkins K."/>
            <person name="Henrissat B."/>
            <person name="Gilbert H.J."/>
            <person name="Nelson K.E."/>
        </authorList>
    </citation>
    <scope>NUCLEOTIDE SEQUENCE [LARGE SCALE GENOMIC DNA]</scope>
    <source>
        <strain evidence="2 3">Ueda107</strain>
    </source>
</reference>
<sequence length="373" mass="41024">MRCIRLSMGSMKTIIRLSAAGPNKTGSVSMKKIFLALAAASLLSVFAWAQDSVLKSGHPDEYTVQKGDTLWDISGRFLNTPWMWPEIWHVNPQIENPHLIYPGDVIKLIYLDGQPRLTLERTLKLAPGTTKLSPSVRVQSAEEAITAIPLDKIDSFLSRSRILESNELDISPYMLAGPDRRLIVGEGDAAYARGNFAEGLTNYGIFRKGKIYKDPVTGEILGIYAQGIGTVNIDKIQGEVATVHVVRSYEEIRQGDRLLPSEDRSVDSIFFPSAPDTDIEGAIIDVEGGVTQVGKYNVVMVNRGEREGLQIGNVLAIYKKGEVVRDRVQGGSIALPDERAGLLMVFRTFDKMSLGLVLEADRPLAVTDKVKNP</sequence>
<dbReference type="EMBL" id="CP000934">
    <property type="protein sequence ID" value="ACE85678.1"/>
    <property type="molecule type" value="Genomic_DNA"/>
</dbReference>
<dbReference type="CDD" id="cd00118">
    <property type="entry name" value="LysM"/>
    <property type="match status" value="1"/>
</dbReference>
<dbReference type="PANTHER" id="PTHR34700:SF4">
    <property type="entry name" value="PHAGE-LIKE ELEMENT PBSX PROTEIN XKDP"/>
    <property type="match status" value="1"/>
</dbReference>
<dbReference type="SMART" id="SM00257">
    <property type="entry name" value="LysM"/>
    <property type="match status" value="1"/>
</dbReference>
<dbReference type="PROSITE" id="PS51782">
    <property type="entry name" value="LYSM"/>
    <property type="match status" value="1"/>
</dbReference>
<dbReference type="SUPFAM" id="SSF54106">
    <property type="entry name" value="LysM domain"/>
    <property type="match status" value="1"/>
</dbReference>
<dbReference type="Gene3D" id="3.10.350.10">
    <property type="entry name" value="LysM domain"/>
    <property type="match status" value="1"/>
</dbReference>
<evidence type="ECO:0000313" key="2">
    <source>
        <dbReference type="EMBL" id="ACE85678.1"/>
    </source>
</evidence>
<dbReference type="HOGENOM" id="CLU_050533_1_1_6"/>
<dbReference type="InterPro" id="IPR018392">
    <property type="entry name" value="LysM"/>
</dbReference>
<dbReference type="eggNOG" id="COG1652">
    <property type="taxonomic scope" value="Bacteria"/>
</dbReference>
<keyword evidence="3" id="KW-1185">Reference proteome</keyword>
<evidence type="ECO:0000313" key="3">
    <source>
        <dbReference type="Proteomes" id="UP000001036"/>
    </source>
</evidence>
<evidence type="ECO:0000259" key="1">
    <source>
        <dbReference type="PROSITE" id="PS51782"/>
    </source>
</evidence>
<dbReference type="Proteomes" id="UP000001036">
    <property type="component" value="Chromosome"/>
</dbReference>
<accession>B3PGY8</accession>